<dbReference type="Proteomes" id="UP001138802">
    <property type="component" value="Unassembled WGS sequence"/>
</dbReference>
<dbReference type="GO" id="GO:0009636">
    <property type="term" value="P:response to toxic substance"/>
    <property type="evidence" value="ECO:0007669"/>
    <property type="project" value="InterPro"/>
</dbReference>
<proteinExistence type="inferred from homology"/>
<protein>
    <submittedName>
        <fullName evidence="7">Entericidin</fullName>
    </submittedName>
</protein>
<evidence type="ECO:0000256" key="5">
    <source>
        <dbReference type="ARBA" id="ARBA00023139"/>
    </source>
</evidence>
<evidence type="ECO:0000256" key="4">
    <source>
        <dbReference type="ARBA" id="ARBA00023136"/>
    </source>
</evidence>
<comment type="caution">
    <text evidence="7">The sequence shown here is derived from an EMBL/GenBank/DDBJ whole genome shotgun (WGS) entry which is preliminary data.</text>
</comment>
<name>A0A9X1B9R3_9GAMM</name>
<dbReference type="AlphaFoldDB" id="A0A9X1B9R3"/>
<keyword evidence="4" id="KW-0472">Membrane</keyword>
<reference evidence="7 8" key="1">
    <citation type="journal article" date="2020" name="Microorganisms">
        <title>Osmotic Adaptation and Compatible Solute Biosynthesis of Phototrophic Bacteria as Revealed from Genome Analyses.</title>
        <authorList>
            <person name="Imhoff J.F."/>
            <person name="Rahn T."/>
            <person name="Kunzel S."/>
            <person name="Keller A."/>
            <person name="Neulinger S.C."/>
        </authorList>
    </citation>
    <scope>NUCLEOTIDE SEQUENCE [LARGE SCALE GENOMIC DNA]</scope>
    <source>
        <strain evidence="7 8">DSM 21303</strain>
    </source>
</reference>
<keyword evidence="3" id="KW-0732">Signal</keyword>
<sequence length="47" mass="5068">MKHSIAFLMLLSMVYLVGCNTIHGAGQDIERGGEAVSDTAKEVQKSM</sequence>
<keyword evidence="6" id="KW-0449">Lipoprotein</keyword>
<gene>
    <name evidence="7" type="ORF">CKO25_16105</name>
</gene>
<keyword evidence="5" id="KW-0564">Palmitate</keyword>
<dbReference type="EMBL" id="NRSD01000020">
    <property type="protein sequence ID" value="MBK1646142.1"/>
    <property type="molecule type" value="Genomic_DNA"/>
</dbReference>
<evidence type="ECO:0000256" key="3">
    <source>
        <dbReference type="ARBA" id="ARBA00022729"/>
    </source>
</evidence>
<comment type="similarity">
    <text evidence="1">Belongs to the EcnA/EcnB lipoprotein family.</text>
</comment>
<evidence type="ECO:0000256" key="1">
    <source>
        <dbReference type="ARBA" id="ARBA00010296"/>
    </source>
</evidence>
<keyword evidence="8" id="KW-1185">Reference proteome</keyword>
<organism evidence="7 8">
    <name type="scientific">Thiocapsa imhoffii</name>
    <dbReference type="NCBI Taxonomy" id="382777"/>
    <lineage>
        <taxon>Bacteria</taxon>
        <taxon>Pseudomonadati</taxon>
        <taxon>Pseudomonadota</taxon>
        <taxon>Gammaproteobacteria</taxon>
        <taxon>Chromatiales</taxon>
        <taxon>Chromatiaceae</taxon>
        <taxon>Thiocapsa</taxon>
    </lineage>
</organism>
<dbReference type="Pfam" id="PF08085">
    <property type="entry name" value="Entericidin"/>
    <property type="match status" value="1"/>
</dbReference>
<evidence type="ECO:0000313" key="7">
    <source>
        <dbReference type="EMBL" id="MBK1646142.1"/>
    </source>
</evidence>
<dbReference type="InterPro" id="IPR012556">
    <property type="entry name" value="Entericidin"/>
</dbReference>
<evidence type="ECO:0000256" key="2">
    <source>
        <dbReference type="ARBA" id="ARBA00022475"/>
    </source>
</evidence>
<dbReference type="GO" id="GO:0016020">
    <property type="term" value="C:membrane"/>
    <property type="evidence" value="ECO:0007669"/>
    <property type="project" value="InterPro"/>
</dbReference>
<evidence type="ECO:0000256" key="6">
    <source>
        <dbReference type="ARBA" id="ARBA00023288"/>
    </source>
</evidence>
<evidence type="ECO:0000313" key="8">
    <source>
        <dbReference type="Proteomes" id="UP001138802"/>
    </source>
</evidence>
<accession>A0A9X1B9R3</accession>
<keyword evidence="2" id="KW-1003">Cell membrane</keyword>